<dbReference type="STRING" id="644548.SCNU_10224"/>
<dbReference type="AlphaFoldDB" id="F1YJK8"/>
<keyword evidence="1" id="KW-1133">Transmembrane helix</keyword>
<dbReference type="EMBL" id="AEUD01000007">
    <property type="protein sequence ID" value="EGD55241.1"/>
    <property type="molecule type" value="Genomic_DNA"/>
</dbReference>
<organism evidence="2 3">
    <name type="scientific">Gordonia neofelifaecis NRRL B-59395</name>
    <dbReference type="NCBI Taxonomy" id="644548"/>
    <lineage>
        <taxon>Bacteria</taxon>
        <taxon>Bacillati</taxon>
        <taxon>Actinomycetota</taxon>
        <taxon>Actinomycetes</taxon>
        <taxon>Mycobacteriales</taxon>
        <taxon>Gordoniaceae</taxon>
        <taxon>Gordonia</taxon>
    </lineage>
</organism>
<dbReference type="Proteomes" id="UP000035065">
    <property type="component" value="Unassembled WGS sequence"/>
</dbReference>
<keyword evidence="3" id="KW-1185">Reference proteome</keyword>
<keyword evidence="1" id="KW-0812">Transmembrane</keyword>
<dbReference type="OrthoDB" id="9999255at2"/>
<evidence type="ECO:0000313" key="2">
    <source>
        <dbReference type="EMBL" id="EGD55241.1"/>
    </source>
</evidence>
<name>F1YJK8_9ACTN</name>
<feature type="transmembrane region" description="Helical" evidence="1">
    <location>
        <begin position="76"/>
        <end position="94"/>
    </location>
</feature>
<evidence type="ECO:0000313" key="3">
    <source>
        <dbReference type="Proteomes" id="UP000035065"/>
    </source>
</evidence>
<proteinExistence type="predicted"/>
<comment type="caution">
    <text evidence="2">The sequence shown here is derived from an EMBL/GenBank/DDBJ whole genome shotgun (WGS) entry which is preliminary data.</text>
</comment>
<feature type="transmembrane region" description="Helical" evidence="1">
    <location>
        <begin position="12"/>
        <end position="36"/>
    </location>
</feature>
<gene>
    <name evidence="2" type="ORF">SCNU_10224</name>
</gene>
<keyword evidence="1" id="KW-0472">Membrane</keyword>
<reference evidence="2 3" key="1">
    <citation type="journal article" date="2011" name="J. Bacteriol.">
        <title>Draft Genome Sequence of Gordonia neofelifaecis NRRL B-59395, a Cholesterol-Degrading Actinomycete.</title>
        <authorList>
            <person name="Ge F."/>
            <person name="Li W."/>
            <person name="Chen G."/>
            <person name="Liu Y."/>
            <person name="Zhang G."/>
            <person name="Yong B."/>
            <person name="Wang Q."/>
            <person name="Wang N."/>
            <person name="Huang Z."/>
            <person name="Li W."/>
            <person name="Wang J."/>
            <person name="Wu C."/>
            <person name="Xie Q."/>
            <person name="Liu G."/>
        </authorList>
    </citation>
    <scope>NUCLEOTIDE SEQUENCE [LARGE SCALE GENOMIC DNA]</scope>
    <source>
        <strain evidence="2 3">NRRL B-59395</strain>
    </source>
</reference>
<protein>
    <submittedName>
        <fullName evidence="2">Uncharacterized protein</fullName>
    </submittedName>
</protein>
<sequence>MARRPQPILPAAFNAVVIIAAGFGTGLMAAVPLWFLMGAVVPAAESEWAYGAVCALLVGVAIVAIAAKLSGPARAVALVFPVGLALACALPPLVSELLHAL</sequence>
<feature type="transmembrane region" description="Helical" evidence="1">
    <location>
        <begin position="48"/>
        <end position="69"/>
    </location>
</feature>
<accession>F1YJK8</accession>
<dbReference type="RefSeq" id="WP_009679269.1">
    <property type="nucleotide sequence ID" value="NZ_AEUD01000007.1"/>
</dbReference>
<evidence type="ECO:0000256" key="1">
    <source>
        <dbReference type="SAM" id="Phobius"/>
    </source>
</evidence>
<dbReference type="eggNOG" id="ENOG5032EGU">
    <property type="taxonomic scope" value="Bacteria"/>
</dbReference>